<comment type="caution">
    <text evidence="3">The sequence shown here is derived from an EMBL/GenBank/DDBJ whole genome shotgun (WGS) entry which is preliminary data.</text>
</comment>
<sequence length="376" mass="39147">MSATCCLAGSAPVTTVPSRPPPDRPSVHLVSGPRPVVATPVGDLNLSPLVKEIQTVNPNPTEPASPPPVPLGGAVAAGLATRRVAIAVVSVIAGVAAYVSFRHQHGLAMTAGEPVATAWTLPVLIDGVIIMGSLVMLDASRRGDKAPWLARLALIAGAVATLAANVAHGWSGGLASSLISAVAPIVLVVAYELLMGMLRRTPRPVTAPTPEAASEPVEDHAVPEAAEQVEPTPAVAGTVEEAARLAYEASVLAREPLSERKLSDRFKLTRTAARSIIGALVDDLVVTTLRMQDKPPHPDHLVDRFGITERRAVELINARLAEWPAQPVEDTGQTGGEPAEPFVEEISRPVRWGARVVPVHHEVPALTSGNTVGGAA</sequence>
<dbReference type="AlphaFoldDB" id="A0A4R4N889"/>
<dbReference type="OrthoDB" id="3537417at2"/>
<dbReference type="InterPro" id="IPR021235">
    <property type="entry name" value="DUF2637"/>
</dbReference>
<name>A0A4R4N889_9ACTN</name>
<protein>
    <submittedName>
        <fullName evidence="3">DUF2637 domain-containing protein</fullName>
    </submittedName>
</protein>
<evidence type="ECO:0000313" key="3">
    <source>
        <dbReference type="EMBL" id="TDC03380.1"/>
    </source>
</evidence>
<gene>
    <name evidence="3" type="ORF">E1267_26520</name>
</gene>
<feature type="transmembrane region" description="Helical" evidence="2">
    <location>
        <begin position="84"/>
        <end position="101"/>
    </location>
</feature>
<organism evidence="3 4">
    <name type="scientific">Nonomuraea longispora</name>
    <dbReference type="NCBI Taxonomy" id="1848320"/>
    <lineage>
        <taxon>Bacteria</taxon>
        <taxon>Bacillati</taxon>
        <taxon>Actinomycetota</taxon>
        <taxon>Actinomycetes</taxon>
        <taxon>Streptosporangiales</taxon>
        <taxon>Streptosporangiaceae</taxon>
        <taxon>Nonomuraea</taxon>
    </lineage>
</organism>
<evidence type="ECO:0000256" key="1">
    <source>
        <dbReference type="SAM" id="MobiDB-lite"/>
    </source>
</evidence>
<dbReference type="Pfam" id="PF10935">
    <property type="entry name" value="DUF2637"/>
    <property type="match status" value="1"/>
</dbReference>
<feature type="transmembrane region" description="Helical" evidence="2">
    <location>
        <begin position="174"/>
        <end position="194"/>
    </location>
</feature>
<keyword evidence="2" id="KW-0812">Transmembrane</keyword>
<evidence type="ECO:0000313" key="4">
    <source>
        <dbReference type="Proteomes" id="UP000295157"/>
    </source>
</evidence>
<feature type="transmembrane region" description="Helical" evidence="2">
    <location>
        <begin position="116"/>
        <end position="137"/>
    </location>
</feature>
<keyword evidence="4" id="KW-1185">Reference proteome</keyword>
<keyword evidence="2" id="KW-0472">Membrane</keyword>
<accession>A0A4R4N889</accession>
<evidence type="ECO:0000256" key="2">
    <source>
        <dbReference type="SAM" id="Phobius"/>
    </source>
</evidence>
<feature type="transmembrane region" description="Helical" evidence="2">
    <location>
        <begin position="149"/>
        <end position="168"/>
    </location>
</feature>
<reference evidence="3 4" key="1">
    <citation type="submission" date="2019-02" db="EMBL/GenBank/DDBJ databases">
        <title>Draft genome sequences of novel Actinobacteria.</title>
        <authorList>
            <person name="Sahin N."/>
            <person name="Ay H."/>
            <person name="Saygin H."/>
        </authorList>
    </citation>
    <scope>NUCLEOTIDE SEQUENCE [LARGE SCALE GENOMIC DNA]</scope>
    <source>
        <strain evidence="3 4">KC201</strain>
    </source>
</reference>
<dbReference type="EMBL" id="SMJZ01000113">
    <property type="protein sequence ID" value="TDC03380.1"/>
    <property type="molecule type" value="Genomic_DNA"/>
</dbReference>
<feature type="region of interest" description="Disordered" evidence="1">
    <location>
        <begin position="10"/>
        <end position="32"/>
    </location>
</feature>
<proteinExistence type="predicted"/>
<keyword evidence="2" id="KW-1133">Transmembrane helix</keyword>
<dbReference type="Proteomes" id="UP000295157">
    <property type="component" value="Unassembled WGS sequence"/>
</dbReference>